<dbReference type="RefSeq" id="WP_045476849.1">
    <property type="nucleotide sequence ID" value="NZ_DF820491.1"/>
</dbReference>
<dbReference type="STRING" id="1329250.WOSG25_080580"/>
<evidence type="ECO:0000313" key="4">
    <source>
        <dbReference type="EMBL" id="GAK31226.1"/>
    </source>
</evidence>
<keyword evidence="1" id="KW-1133">Transmembrane helix</keyword>
<feature type="transmembrane region" description="Helical" evidence="1">
    <location>
        <begin position="9"/>
        <end position="28"/>
    </location>
</feature>
<feature type="domain" description="WxL Interacting Protein peptidoglycan binding" evidence="2">
    <location>
        <begin position="33"/>
        <end position="151"/>
    </location>
</feature>
<evidence type="ECO:0000313" key="5">
    <source>
        <dbReference type="Proteomes" id="UP000030643"/>
    </source>
</evidence>
<gene>
    <name evidence="4" type="ORF">WOSG25_080580</name>
</gene>
<reference evidence="5" key="1">
    <citation type="journal article" date="2014" name="Genome Announc.">
        <title>Draft genome sequence of Weissella oryzae SG25T, isolated from fermented rice grains.</title>
        <authorList>
            <person name="Tanizawa Y."/>
            <person name="Fujisawa T."/>
            <person name="Mochizuki T."/>
            <person name="Kaminuma E."/>
            <person name="Suzuki Y."/>
            <person name="Nakamura Y."/>
            <person name="Tohno M."/>
        </authorList>
    </citation>
    <scope>NUCLEOTIDE SEQUENCE [LARGE SCALE GENOMIC DNA]</scope>
    <source>
        <strain evidence="5">DSM 25784 / JCM 18191 / LMG 30913 / SG25</strain>
    </source>
</reference>
<evidence type="ECO:0000259" key="3">
    <source>
        <dbReference type="Pfam" id="PF11797"/>
    </source>
</evidence>
<dbReference type="EMBL" id="DF820491">
    <property type="protein sequence ID" value="GAK31226.1"/>
    <property type="molecule type" value="Genomic_DNA"/>
</dbReference>
<feature type="domain" description="WxL Interacting Protein host binding" evidence="3">
    <location>
        <begin position="164"/>
        <end position="330"/>
    </location>
</feature>
<dbReference type="InterPro" id="IPR021759">
    <property type="entry name" value="WxLIP_HBD"/>
</dbReference>
<evidence type="ECO:0000256" key="1">
    <source>
        <dbReference type="SAM" id="Phobius"/>
    </source>
</evidence>
<protein>
    <submittedName>
        <fullName evidence="4">Cell surface protein</fullName>
    </submittedName>
</protein>
<dbReference type="InterPro" id="IPR010317">
    <property type="entry name" value="WxLIP_PGBD"/>
</dbReference>
<feature type="transmembrane region" description="Helical" evidence="1">
    <location>
        <begin position="340"/>
        <end position="362"/>
    </location>
</feature>
<proteinExistence type="predicted"/>
<sequence>MLQKILKSVIFISCITIVTAFSFIIGSANELSFSVEPTLPNNQINTKDGFFNLLLKPGQEEELHLKYSNNTDKPITVTTKVASASTNANGAVDYGDLTAKADKSLKYALPDLVTIPTDVKLKAHESKDVIFKVKMPDEKFDGIIAGGLTFNDQAADNATQEGTSKTAIKNIYGFQLALLMRQNEDLSNSFPVAKVAKDGLKLKSVKASQVNYRNVIDANLQNPLPVYINQFGVIAKVYSADGKKLLYQSKRSTMQMAPNTNFNYSINLDSGERLKPGKYLLKLTAFAEKNGQANYETRAFDDKKAEKYQYRWQFEREFTIKGSVAESLNRKDVTIKSTDWTSILVGVVCLLALIFGVGWFLIKKRQK</sequence>
<dbReference type="Proteomes" id="UP000030643">
    <property type="component" value="Unassembled WGS sequence"/>
</dbReference>
<evidence type="ECO:0000259" key="2">
    <source>
        <dbReference type="Pfam" id="PF06030"/>
    </source>
</evidence>
<dbReference type="eggNOG" id="COG4072">
    <property type="taxonomic scope" value="Bacteria"/>
</dbReference>
<dbReference type="Pfam" id="PF06030">
    <property type="entry name" value="WxLIP_PGBD"/>
    <property type="match status" value="1"/>
</dbReference>
<keyword evidence="1" id="KW-0812">Transmembrane</keyword>
<dbReference type="AlphaFoldDB" id="A0A069D1J9"/>
<keyword evidence="5" id="KW-1185">Reference proteome</keyword>
<accession>A0A069D1J9</accession>
<organism evidence="4 5">
    <name type="scientific">Weissella oryzae (strain DSM 25784 / JCM 18191 / LMG 30913 / SG25)</name>
    <dbReference type="NCBI Taxonomy" id="1329250"/>
    <lineage>
        <taxon>Bacteria</taxon>
        <taxon>Bacillati</taxon>
        <taxon>Bacillota</taxon>
        <taxon>Bacilli</taxon>
        <taxon>Lactobacillales</taxon>
        <taxon>Lactobacillaceae</taxon>
        <taxon>Weissella</taxon>
    </lineage>
</organism>
<dbReference type="Pfam" id="PF11797">
    <property type="entry name" value="WxLIP_HBD"/>
    <property type="match status" value="1"/>
</dbReference>
<name>A0A069D1J9_WEIOS</name>
<keyword evidence="1" id="KW-0472">Membrane</keyword>